<name>A0A562WFW8_9ACTN</name>
<evidence type="ECO:0000256" key="1">
    <source>
        <dbReference type="SAM" id="MobiDB-lite"/>
    </source>
</evidence>
<sequence>MERTTVVLEVAAGAVGLALGVARLVTETVDWWSARRRGAAVEEATFRCGAVGDAGRGGSGGERTGTWEDDGA</sequence>
<gene>
    <name evidence="3" type="ORF">JD81_02541</name>
</gene>
<keyword evidence="4" id="KW-1185">Reference proteome</keyword>
<dbReference type="EMBL" id="VLLP01000001">
    <property type="protein sequence ID" value="TWJ29035.1"/>
    <property type="molecule type" value="Genomic_DNA"/>
</dbReference>
<reference evidence="3 4" key="1">
    <citation type="submission" date="2019-07" db="EMBL/GenBank/DDBJ databases">
        <title>R&amp;d 2014.</title>
        <authorList>
            <person name="Klenk H.-P."/>
        </authorList>
    </citation>
    <scope>NUCLEOTIDE SEQUENCE [LARGE SCALE GENOMIC DNA]</scope>
    <source>
        <strain evidence="3 4">DSM 43912</strain>
    </source>
</reference>
<dbReference type="RefSeq" id="WP_145817683.1">
    <property type="nucleotide sequence ID" value="NZ_AP023438.1"/>
</dbReference>
<feature type="transmembrane region" description="Helical" evidence="2">
    <location>
        <begin position="6"/>
        <end position="26"/>
    </location>
</feature>
<feature type="compositionally biased region" description="Gly residues" evidence="1">
    <location>
        <begin position="52"/>
        <end position="63"/>
    </location>
</feature>
<evidence type="ECO:0000256" key="2">
    <source>
        <dbReference type="SAM" id="Phobius"/>
    </source>
</evidence>
<dbReference type="Proteomes" id="UP000319728">
    <property type="component" value="Unassembled WGS sequence"/>
</dbReference>
<keyword evidence="2" id="KW-0472">Membrane</keyword>
<dbReference type="AlphaFoldDB" id="A0A562WFW8"/>
<evidence type="ECO:0000313" key="3">
    <source>
        <dbReference type="EMBL" id="TWJ29035.1"/>
    </source>
</evidence>
<keyword evidence="2" id="KW-0812">Transmembrane</keyword>
<accession>A0A562WFW8</accession>
<proteinExistence type="predicted"/>
<organism evidence="3 4">
    <name type="scientific">Micromonospora sagamiensis</name>
    <dbReference type="NCBI Taxonomy" id="47875"/>
    <lineage>
        <taxon>Bacteria</taxon>
        <taxon>Bacillati</taxon>
        <taxon>Actinomycetota</taxon>
        <taxon>Actinomycetes</taxon>
        <taxon>Micromonosporales</taxon>
        <taxon>Micromonosporaceae</taxon>
        <taxon>Micromonospora</taxon>
    </lineage>
</organism>
<feature type="region of interest" description="Disordered" evidence="1">
    <location>
        <begin position="51"/>
        <end position="72"/>
    </location>
</feature>
<protein>
    <submittedName>
        <fullName evidence="3">Uncharacterized protein</fullName>
    </submittedName>
</protein>
<keyword evidence="2" id="KW-1133">Transmembrane helix</keyword>
<evidence type="ECO:0000313" key="4">
    <source>
        <dbReference type="Proteomes" id="UP000319728"/>
    </source>
</evidence>
<comment type="caution">
    <text evidence="3">The sequence shown here is derived from an EMBL/GenBank/DDBJ whole genome shotgun (WGS) entry which is preliminary data.</text>
</comment>